<dbReference type="PROSITE" id="PS50156">
    <property type="entry name" value="SSD"/>
    <property type="match status" value="1"/>
</dbReference>
<feature type="region of interest" description="Disordered" evidence="6">
    <location>
        <begin position="349"/>
        <end position="368"/>
    </location>
</feature>
<evidence type="ECO:0000313" key="9">
    <source>
        <dbReference type="EMBL" id="GAA5088988.1"/>
    </source>
</evidence>
<evidence type="ECO:0000256" key="2">
    <source>
        <dbReference type="ARBA" id="ARBA00022475"/>
    </source>
</evidence>
<evidence type="ECO:0000256" key="5">
    <source>
        <dbReference type="ARBA" id="ARBA00023136"/>
    </source>
</evidence>
<protein>
    <recommendedName>
        <fullName evidence="8">SSD domain-containing protein</fullName>
    </recommendedName>
</protein>
<dbReference type="PANTHER" id="PTHR33406">
    <property type="entry name" value="MEMBRANE PROTEIN MJ1562-RELATED"/>
    <property type="match status" value="1"/>
</dbReference>
<feature type="transmembrane region" description="Helical" evidence="7">
    <location>
        <begin position="665"/>
        <end position="684"/>
    </location>
</feature>
<feature type="transmembrane region" description="Helical" evidence="7">
    <location>
        <begin position="600"/>
        <end position="620"/>
    </location>
</feature>
<comment type="subcellular location">
    <subcellularLocation>
        <location evidence="1">Cell membrane</location>
        <topology evidence="1">Multi-pass membrane protein</topology>
    </subcellularLocation>
</comment>
<dbReference type="Gene3D" id="1.20.1640.10">
    <property type="entry name" value="Multidrug efflux transporter AcrB transmembrane domain"/>
    <property type="match status" value="2"/>
</dbReference>
<accession>A0ABP9M3Y3</accession>
<evidence type="ECO:0000256" key="1">
    <source>
        <dbReference type="ARBA" id="ARBA00004651"/>
    </source>
</evidence>
<sequence length="1010" mass="104617">MSTLLYALGRWTYRHPWRVLVSWVLLLALAGGGAALFMKGTDNSFSIPGTEAQEGIALLDRSFPQASGTSAQLVIVAADGDQVDEEPYATAIDDTVSHLEDLDGVIAVTDPFNEMVTGMVADDESAAIVRLQFDGQSTDVSDETKAGLEDVADDLRETLPEGSQVAMGGDLFSTSVPALSLIEAVGVLIALFVLIVTFRSFAVAWFPLVSALIGVGLAIALIYVSTAFASISSTTPMLAIMLGLAVGIDYALFIVARHQDQVRAGVEPEESAARATGTAGSAVVFAGVTVLIALIGLGFAGIPFLTTMGNAAAVAVAIAVVVAITLTPALLGFAKGRVAGWGHRRKRRGVSLSRRSATGPSAEPEDALRLAGARSATGDLDAGARSATGDLHAGARSATGNTEAGARSATGDLAADPTPVAEDATPAAPVKKTNRWVQLVTNHPVVTTIAVVLTLGVMAIPAASLGLALPNAGQQPESSQARQAYDLTAEHFGPGANGPLIMTGTIVTSTDPLGLMADLADEVEKVPGVKEVALATPNETADTGLIQIVPETAPDDPATAELVRALRELAPELKDEYGVDLKVTGFTAVGIDISDRLGAALLPFGIFVVGLSLVLLMIVFRSIWVPIKAAVGYLLSVLAAFGVVAAVFEWGWGAELLHVDRTGPVISFMPIILMGVLFGLAMDYQVFLVSRMREDYVHARRAAAGHSTRSRRDIALGAVRSGFTASARVVTAAAIIMFAVFAAFVPEGDASIKPIALGLAVGIAVDAFLVRMTLVPAVMALLGDKAWWIPRWLDRILPHFDIEGEAVERELALESWPEPNTTAVVVGEGVGVRADAGGSAGEVVLFEDAAFRLEPGGTLIATGDPRAARAFALTLAGRLAPTDGKLRVAGHLLPERGAWVRAHVGLALLGDTEDRLPALRRALAGKATLVVVEGVDALDAAERDQAGALLRDAASALRGGGGNGMLTVVVTSRSESAALALLADAHRPDVASLALRSGAPLTTPTAEVNA</sequence>
<dbReference type="InterPro" id="IPR000731">
    <property type="entry name" value="SSD"/>
</dbReference>
<dbReference type="SUPFAM" id="SSF82866">
    <property type="entry name" value="Multidrug efflux transporter AcrB transmembrane domain"/>
    <property type="match status" value="2"/>
</dbReference>
<feature type="transmembrane region" description="Helical" evidence="7">
    <location>
        <begin position="20"/>
        <end position="38"/>
    </location>
</feature>
<feature type="transmembrane region" description="Helical" evidence="7">
    <location>
        <begin position="757"/>
        <end position="782"/>
    </location>
</feature>
<keyword evidence="2" id="KW-1003">Cell membrane</keyword>
<keyword evidence="4 7" id="KW-1133">Transmembrane helix</keyword>
<name>A0ABP9M3Y3_9MICO</name>
<dbReference type="Proteomes" id="UP001501407">
    <property type="component" value="Unassembled WGS sequence"/>
</dbReference>
<feature type="transmembrane region" description="Helical" evidence="7">
    <location>
        <begin position="445"/>
        <end position="469"/>
    </location>
</feature>
<evidence type="ECO:0000313" key="10">
    <source>
        <dbReference type="Proteomes" id="UP001501407"/>
    </source>
</evidence>
<dbReference type="Pfam" id="PF03176">
    <property type="entry name" value="MMPL"/>
    <property type="match status" value="2"/>
</dbReference>
<feature type="transmembrane region" description="Helical" evidence="7">
    <location>
        <begin position="277"/>
        <end position="305"/>
    </location>
</feature>
<keyword evidence="5 7" id="KW-0472">Membrane</keyword>
<dbReference type="RefSeq" id="WP_194413032.1">
    <property type="nucleotide sequence ID" value="NZ_BAABKZ010000001.1"/>
</dbReference>
<feature type="transmembrane region" description="Helical" evidence="7">
    <location>
        <begin position="178"/>
        <end position="198"/>
    </location>
</feature>
<dbReference type="InterPro" id="IPR050545">
    <property type="entry name" value="Mycobact_MmpL"/>
</dbReference>
<evidence type="ECO:0000256" key="6">
    <source>
        <dbReference type="SAM" id="MobiDB-lite"/>
    </source>
</evidence>
<dbReference type="PANTHER" id="PTHR33406:SF13">
    <property type="entry name" value="MEMBRANE PROTEIN YDFJ"/>
    <property type="match status" value="1"/>
</dbReference>
<feature type="domain" description="SSD" evidence="8">
    <location>
        <begin position="208"/>
        <end position="333"/>
    </location>
</feature>
<feature type="region of interest" description="Disordered" evidence="6">
    <location>
        <begin position="379"/>
        <end position="427"/>
    </location>
</feature>
<feature type="transmembrane region" description="Helical" evidence="7">
    <location>
        <begin position="632"/>
        <end position="653"/>
    </location>
</feature>
<feature type="transmembrane region" description="Helical" evidence="7">
    <location>
        <begin position="205"/>
        <end position="231"/>
    </location>
</feature>
<keyword evidence="3 7" id="KW-0812">Transmembrane</keyword>
<keyword evidence="10" id="KW-1185">Reference proteome</keyword>
<evidence type="ECO:0000259" key="8">
    <source>
        <dbReference type="PROSITE" id="PS50156"/>
    </source>
</evidence>
<evidence type="ECO:0000256" key="3">
    <source>
        <dbReference type="ARBA" id="ARBA00022692"/>
    </source>
</evidence>
<evidence type="ECO:0000256" key="4">
    <source>
        <dbReference type="ARBA" id="ARBA00022989"/>
    </source>
</evidence>
<feature type="transmembrane region" description="Helical" evidence="7">
    <location>
        <begin position="237"/>
        <end position="256"/>
    </location>
</feature>
<reference evidence="10" key="1">
    <citation type="journal article" date="2019" name="Int. J. Syst. Evol. Microbiol.">
        <title>The Global Catalogue of Microorganisms (GCM) 10K type strain sequencing project: providing services to taxonomists for standard genome sequencing and annotation.</title>
        <authorList>
            <consortium name="The Broad Institute Genomics Platform"/>
            <consortium name="The Broad Institute Genome Sequencing Center for Infectious Disease"/>
            <person name="Wu L."/>
            <person name="Ma J."/>
        </authorList>
    </citation>
    <scope>NUCLEOTIDE SEQUENCE [LARGE SCALE GENOMIC DNA]</scope>
    <source>
        <strain evidence="10">JCM 18959</strain>
    </source>
</reference>
<proteinExistence type="predicted"/>
<organism evidence="9 10">
    <name type="scientific">Microbacterium yannicii</name>
    <dbReference type="NCBI Taxonomy" id="671622"/>
    <lineage>
        <taxon>Bacteria</taxon>
        <taxon>Bacillati</taxon>
        <taxon>Actinomycetota</taxon>
        <taxon>Actinomycetes</taxon>
        <taxon>Micrococcales</taxon>
        <taxon>Microbacteriaceae</taxon>
        <taxon>Microbacterium</taxon>
    </lineage>
</organism>
<feature type="transmembrane region" description="Helical" evidence="7">
    <location>
        <begin position="311"/>
        <end position="334"/>
    </location>
</feature>
<evidence type="ECO:0000256" key="7">
    <source>
        <dbReference type="SAM" id="Phobius"/>
    </source>
</evidence>
<feature type="transmembrane region" description="Helical" evidence="7">
    <location>
        <begin position="725"/>
        <end position="745"/>
    </location>
</feature>
<gene>
    <name evidence="9" type="ORF">GCM10025760_12210</name>
</gene>
<dbReference type="EMBL" id="BAABKZ010000001">
    <property type="protein sequence ID" value="GAA5088988.1"/>
    <property type="molecule type" value="Genomic_DNA"/>
</dbReference>
<comment type="caution">
    <text evidence="9">The sequence shown here is derived from an EMBL/GenBank/DDBJ whole genome shotgun (WGS) entry which is preliminary data.</text>
</comment>
<dbReference type="InterPro" id="IPR004869">
    <property type="entry name" value="MMPL_dom"/>
</dbReference>